<organism evidence="1 2">
    <name type="scientific">Candidatus Magnetobacterium casense</name>
    <dbReference type="NCBI Taxonomy" id="1455061"/>
    <lineage>
        <taxon>Bacteria</taxon>
        <taxon>Pseudomonadati</taxon>
        <taxon>Nitrospirota</taxon>
        <taxon>Thermodesulfovibrionia</taxon>
        <taxon>Thermodesulfovibrionales</taxon>
        <taxon>Candidatus Magnetobacteriaceae</taxon>
        <taxon>Candidatus Magnetobacterium</taxon>
    </lineage>
</organism>
<gene>
    <name evidence="1" type="ORF">HWQ67_17180</name>
</gene>
<proteinExistence type="predicted"/>
<evidence type="ECO:0000313" key="1">
    <source>
        <dbReference type="EMBL" id="MBV6343313.1"/>
    </source>
</evidence>
<protein>
    <submittedName>
        <fullName evidence="1">Uncharacterized protein</fullName>
    </submittedName>
</protein>
<evidence type="ECO:0000313" key="2">
    <source>
        <dbReference type="Proteomes" id="UP001196980"/>
    </source>
</evidence>
<reference evidence="1 2" key="1">
    <citation type="journal article" date="2020" name="J Geophys Res Biogeosci">
        <title>Magnetotaxis as an Adaptation to Enable Bacterial Shuttling of Microbial Sulfur and Sulfur Cycling Across Aquatic Oxic#Anoxic Interfaces.</title>
        <authorList>
            <person name="Li J."/>
            <person name="Liu P."/>
            <person name="Wang J."/>
            <person name="Roberts A.P."/>
            <person name="Pan Y."/>
        </authorList>
    </citation>
    <scope>NUCLEOTIDE SEQUENCE [LARGE SCALE GENOMIC DNA]</scope>
    <source>
        <strain evidence="1 2">MYR-1_YQ</strain>
    </source>
</reference>
<accession>A0ABS6S4L4</accession>
<sequence>MAQVLSTIRKNEEPPPERVLGNFWSQKFADMMNRWYGVHKFDKAPSPIITLPNGMRIILADVLLLEKEGENYYCEVKHKAPTKFGSYGLEEYRFNSLKRLQEYVRAKVLYVIHDHSLNGGRDNPYNDINHWKVATIPVLVDSPHIRHPGPSLVNGVRQIGVPIYYWATTLWIPVNNFFQLERSGHG</sequence>
<dbReference type="EMBL" id="JABXWD010000529">
    <property type="protein sequence ID" value="MBV6343313.1"/>
    <property type="molecule type" value="Genomic_DNA"/>
</dbReference>
<dbReference type="RefSeq" id="WP_218253926.1">
    <property type="nucleotide sequence ID" value="NZ_JABXWD010000529.1"/>
</dbReference>
<name>A0ABS6S4L4_9BACT</name>
<keyword evidence="2" id="KW-1185">Reference proteome</keyword>
<comment type="caution">
    <text evidence="1">The sequence shown here is derived from an EMBL/GenBank/DDBJ whole genome shotgun (WGS) entry which is preliminary data.</text>
</comment>
<dbReference type="Proteomes" id="UP001196980">
    <property type="component" value="Unassembled WGS sequence"/>
</dbReference>